<reference evidence="2" key="1">
    <citation type="submission" date="2015-07" db="EMBL/GenBank/DDBJ databases">
        <title>Near-Complete Genome Sequence of the Cellulolytic Bacterium Bacteroides (Pseudobacteroides) cellulosolvens ATCC 35603.</title>
        <authorList>
            <person name="Dassa B."/>
            <person name="Utturkar S.M."/>
            <person name="Klingeman D.M."/>
            <person name="Hurt R.A."/>
            <person name="Keller M."/>
            <person name="Xu J."/>
            <person name="Reddy Y.H.K."/>
            <person name="Borovok I."/>
            <person name="Grinberg I.R."/>
            <person name="Lamed R."/>
            <person name="Zhivin O."/>
            <person name="Bayer E.A."/>
            <person name="Brown S.D."/>
        </authorList>
    </citation>
    <scope>NUCLEOTIDE SEQUENCE [LARGE SCALE GENOMIC DNA]</scope>
    <source>
        <strain evidence="2">DSM 2933</strain>
    </source>
</reference>
<dbReference type="SUPFAM" id="SSF53163">
    <property type="entry name" value="HybD-like"/>
    <property type="match status" value="1"/>
</dbReference>
<dbReference type="Proteomes" id="UP000036923">
    <property type="component" value="Unassembled WGS sequence"/>
</dbReference>
<dbReference type="OrthoDB" id="9815953at2"/>
<dbReference type="InterPro" id="IPR023430">
    <property type="entry name" value="Pept_HybD-like_dom_sf"/>
</dbReference>
<dbReference type="RefSeq" id="WP_081926655.1">
    <property type="nucleotide sequence ID" value="NZ_JQKC01000001.1"/>
</dbReference>
<evidence type="ECO:0000313" key="2">
    <source>
        <dbReference type="Proteomes" id="UP000036923"/>
    </source>
</evidence>
<dbReference type="InterPro" id="IPR009665">
    <property type="entry name" value="YyaC"/>
</dbReference>
<name>A0A0L6JUY9_9FIRM</name>
<dbReference type="eggNOG" id="ENOG50313RY">
    <property type="taxonomic scope" value="Bacteria"/>
</dbReference>
<protein>
    <submittedName>
        <fullName evidence="1">Sporulation protein YyaC</fullName>
    </submittedName>
</protein>
<accession>A0A0L6JUY9</accession>
<sequence>MSVETGLKQEFVDIKSQKALQFFSETLLTYIKKGLAEGFKSIVFVCIGTDRSTGDSLGPLVGYKLENNNYNNFYFHGTLKNPVHAKNLTDTIKLIETKYENPYVVAIDACLGQTDHVGYISIGEGSIKPGAGVNKELPPVGNMFITGIVNYGGFMDFLVLQNTRLCIVMDMADIISSGIKYVMWKLNNEYIKMQD</sequence>
<keyword evidence="2" id="KW-1185">Reference proteome</keyword>
<comment type="caution">
    <text evidence="1">The sequence shown here is derived from an EMBL/GenBank/DDBJ whole genome shotgun (WGS) entry which is preliminary data.</text>
</comment>
<gene>
    <name evidence="1" type="ORF">Bccel_4950</name>
</gene>
<dbReference type="EMBL" id="LGTC01000001">
    <property type="protein sequence ID" value="KNY29676.1"/>
    <property type="molecule type" value="Genomic_DNA"/>
</dbReference>
<dbReference type="PATRIC" id="fig|398512.5.peg.5189"/>
<organism evidence="1 2">
    <name type="scientific">Pseudobacteroides cellulosolvens ATCC 35603 = DSM 2933</name>
    <dbReference type="NCBI Taxonomy" id="398512"/>
    <lineage>
        <taxon>Bacteria</taxon>
        <taxon>Bacillati</taxon>
        <taxon>Bacillota</taxon>
        <taxon>Clostridia</taxon>
        <taxon>Eubacteriales</taxon>
        <taxon>Oscillospiraceae</taxon>
        <taxon>Pseudobacteroides</taxon>
    </lineage>
</organism>
<proteinExistence type="predicted"/>
<evidence type="ECO:0000313" key="1">
    <source>
        <dbReference type="EMBL" id="KNY29676.1"/>
    </source>
</evidence>
<dbReference type="Pfam" id="PF06866">
    <property type="entry name" value="DUF1256"/>
    <property type="match status" value="1"/>
</dbReference>
<dbReference type="NCBIfam" id="TIGR02841">
    <property type="entry name" value="spore_YyaC"/>
    <property type="match status" value="1"/>
</dbReference>
<dbReference type="STRING" id="398512.Bccel_4950"/>
<dbReference type="AlphaFoldDB" id="A0A0L6JUY9"/>